<dbReference type="InterPro" id="IPR045155">
    <property type="entry name" value="Beta-lactam_cat"/>
</dbReference>
<evidence type="ECO:0000313" key="3">
    <source>
        <dbReference type="EMBL" id="UUX33080.1"/>
    </source>
</evidence>
<feature type="chain" id="PRO_5047312240" evidence="1">
    <location>
        <begin position="28"/>
        <end position="326"/>
    </location>
</feature>
<keyword evidence="3" id="KW-0378">Hydrolase</keyword>
<protein>
    <submittedName>
        <fullName evidence="3">Class A beta-lactamase-related serine hydrolase</fullName>
    </submittedName>
</protein>
<dbReference type="InterPro" id="IPR012338">
    <property type="entry name" value="Beta-lactam/transpept-like"/>
</dbReference>
<dbReference type="PANTHER" id="PTHR35333">
    <property type="entry name" value="BETA-LACTAMASE"/>
    <property type="match status" value="1"/>
</dbReference>
<dbReference type="EMBL" id="CP102453">
    <property type="protein sequence ID" value="UUX33080.1"/>
    <property type="molecule type" value="Genomic_DNA"/>
</dbReference>
<accession>A0ABY5P3K6</accession>
<dbReference type="SUPFAM" id="SSF56601">
    <property type="entry name" value="beta-lactamase/transpeptidase-like"/>
    <property type="match status" value="1"/>
</dbReference>
<evidence type="ECO:0000313" key="4">
    <source>
        <dbReference type="Proteomes" id="UP001315967"/>
    </source>
</evidence>
<dbReference type="RefSeq" id="WP_313792580.1">
    <property type="nucleotide sequence ID" value="NZ_CP102453.1"/>
</dbReference>
<evidence type="ECO:0000256" key="1">
    <source>
        <dbReference type="SAM" id="SignalP"/>
    </source>
</evidence>
<dbReference type="Pfam" id="PF13354">
    <property type="entry name" value="Beta-lactamase2"/>
    <property type="match status" value="1"/>
</dbReference>
<dbReference type="PANTHER" id="PTHR35333:SF3">
    <property type="entry name" value="BETA-LACTAMASE-TYPE TRANSPEPTIDASE FOLD CONTAINING PROTEIN"/>
    <property type="match status" value="1"/>
</dbReference>
<reference evidence="3 4" key="1">
    <citation type="submission" date="2022-08" db="EMBL/GenBank/DDBJ databases">
        <title>Aerococcaceae sp. nov isolated from spoiled eye mask.</title>
        <authorList>
            <person name="Zhou G."/>
            <person name="Xie X.-B."/>
            <person name="Shi Q.-S."/>
            <person name="Wang Y.-S."/>
            <person name="Wen X."/>
            <person name="Peng H."/>
            <person name="Yang X.-J."/>
            <person name="Tao H.-B."/>
            <person name="Huang X.-M."/>
        </authorList>
    </citation>
    <scope>NUCLEOTIDE SEQUENCE [LARGE SCALE GENOMIC DNA]</scope>
    <source>
        <strain evidence="4">DM20194951</strain>
    </source>
</reference>
<dbReference type="GO" id="GO:0016787">
    <property type="term" value="F:hydrolase activity"/>
    <property type="evidence" value="ECO:0007669"/>
    <property type="project" value="UniProtKB-KW"/>
</dbReference>
<gene>
    <name evidence="3" type="ORF">NRE15_09170</name>
</gene>
<proteinExistence type="predicted"/>
<feature type="signal peptide" evidence="1">
    <location>
        <begin position="1"/>
        <end position="27"/>
    </location>
</feature>
<keyword evidence="1" id="KW-0732">Signal</keyword>
<dbReference type="Gene3D" id="3.40.710.10">
    <property type="entry name" value="DD-peptidase/beta-lactamase superfamily"/>
    <property type="match status" value="1"/>
</dbReference>
<dbReference type="Proteomes" id="UP001315967">
    <property type="component" value="Chromosome"/>
</dbReference>
<evidence type="ECO:0000259" key="2">
    <source>
        <dbReference type="Pfam" id="PF13354"/>
    </source>
</evidence>
<sequence length="326" mass="37440">MHFIKLTLVTTLCLSMMSQWLPVTASASNWPDITESIITNDEADKKITLAADTALERYDYDAMANLGVENHDLSEHNSLREAIYALMAEYQIDESQVAIAYTNLQTGENIYINEDEQMIVASMYKVPMIAMYIDLINQGVLSWDSQLPYSEDYFQDGAGDITAEAKRDYYSLDELAYQAIVYSDNTASLILYFYYVNNFGSFRTALLDFVDYYDVPDLYYQDNYGSAYIMNEALVKIASNPIYEPLTDLMMQTYPKQLFSLFVNNMATKYGQLDEMLNDSGIYYEDGEPVYTLVLMTRDANYPEIFIGELNLLVNEWSHEYKVANN</sequence>
<keyword evidence="4" id="KW-1185">Reference proteome</keyword>
<name>A0ABY5P3K6_9LACT</name>
<dbReference type="InterPro" id="IPR000871">
    <property type="entry name" value="Beta-lactam_class-A"/>
</dbReference>
<organism evidence="3 4">
    <name type="scientific">Fundicoccus culcitae</name>
    <dbReference type="NCBI Taxonomy" id="2969821"/>
    <lineage>
        <taxon>Bacteria</taxon>
        <taxon>Bacillati</taxon>
        <taxon>Bacillota</taxon>
        <taxon>Bacilli</taxon>
        <taxon>Lactobacillales</taxon>
        <taxon>Aerococcaceae</taxon>
        <taxon>Fundicoccus</taxon>
    </lineage>
</organism>
<feature type="domain" description="Beta-lactamase class A catalytic" evidence="2">
    <location>
        <begin position="99"/>
        <end position="296"/>
    </location>
</feature>